<accession>A0A951QFE6</accession>
<evidence type="ECO:0000313" key="1">
    <source>
        <dbReference type="EMBL" id="MBW4661529.1"/>
    </source>
</evidence>
<reference evidence="1" key="1">
    <citation type="submission" date="2021-05" db="EMBL/GenBank/DDBJ databases">
        <authorList>
            <person name="Pietrasiak N."/>
            <person name="Ward R."/>
            <person name="Stajich J.E."/>
            <person name="Kurbessoian T."/>
        </authorList>
    </citation>
    <scope>NUCLEOTIDE SEQUENCE</scope>
    <source>
        <strain evidence="1">UHER 2000/2452</strain>
    </source>
</reference>
<dbReference type="AlphaFoldDB" id="A0A951QFE6"/>
<evidence type="ECO:0000313" key="2">
    <source>
        <dbReference type="Proteomes" id="UP000757435"/>
    </source>
</evidence>
<organism evidence="1 2">
    <name type="scientific">Drouetiella hepatica Uher 2000/2452</name>
    <dbReference type="NCBI Taxonomy" id="904376"/>
    <lineage>
        <taxon>Bacteria</taxon>
        <taxon>Bacillati</taxon>
        <taxon>Cyanobacteriota</taxon>
        <taxon>Cyanophyceae</taxon>
        <taxon>Oculatellales</taxon>
        <taxon>Oculatellaceae</taxon>
        <taxon>Drouetiella</taxon>
    </lineage>
</organism>
<comment type="caution">
    <text evidence="1">The sequence shown here is derived from an EMBL/GenBank/DDBJ whole genome shotgun (WGS) entry which is preliminary data.</text>
</comment>
<sequence>MQKIIDLPDELAESLEIYLSEHPDESILSLIQSALAMKWVPKDSAKLLQFAGIVSHAPHEAADHAEDQEA</sequence>
<dbReference type="EMBL" id="JAHHHD010000039">
    <property type="protein sequence ID" value="MBW4661529.1"/>
    <property type="molecule type" value="Genomic_DNA"/>
</dbReference>
<name>A0A951QFE6_9CYAN</name>
<protein>
    <submittedName>
        <fullName evidence="1">Uncharacterized protein</fullName>
    </submittedName>
</protein>
<proteinExistence type="predicted"/>
<reference evidence="1" key="2">
    <citation type="journal article" date="2022" name="Microbiol. Resour. Announc.">
        <title>Metagenome Sequencing to Explore Phylogenomics of Terrestrial Cyanobacteria.</title>
        <authorList>
            <person name="Ward R.D."/>
            <person name="Stajich J.E."/>
            <person name="Johansen J.R."/>
            <person name="Huntemann M."/>
            <person name="Clum A."/>
            <person name="Foster B."/>
            <person name="Foster B."/>
            <person name="Roux S."/>
            <person name="Palaniappan K."/>
            <person name="Varghese N."/>
            <person name="Mukherjee S."/>
            <person name="Reddy T.B.K."/>
            <person name="Daum C."/>
            <person name="Copeland A."/>
            <person name="Chen I.A."/>
            <person name="Ivanova N.N."/>
            <person name="Kyrpides N.C."/>
            <person name="Shapiro N."/>
            <person name="Eloe-Fadrosh E.A."/>
            <person name="Pietrasiak N."/>
        </authorList>
    </citation>
    <scope>NUCLEOTIDE SEQUENCE</scope>
    <source>
        <strain evidence="1">UHER 2000/2452</strain>
    </source>
</reference>
<gene>
    <name evidence="1" type="ORF">KME15_22900</name>
</gene>
<dbReference type="Proteomes" id="UP000757435">
    <property type="component" value="Unassembled WGS sequence"/>
</dbReference>